<dbReference type="InterPro" id="IPR004474">
    <property type="entry name" value="LytR_CpsA_psr"/>
</dbReference>
<sequence>MVDRAHRRTVWRVVLVTQLCLALVTGVAVALAYRHVDRRIDEGPPIDYAGRAERPEPQLPTGALNILVLGTDERACDGCGIDRESGGGGSDVTMLLHVADGRRAAYGISVPRDTLVDRPDCEVDGEVVPGARDATWNEALAVGGASCAAAQLEAVTGIYVDHYVVVDFGGFKEIVDAVGGVEVCLPAEVDDRQHGIHLDAGTQVLGGEDSLAYMRQRTSTPNADLGRVRRQQAFIASMIAKVLSARTLARPDRLVSFASAVAGSIQADPELASVSEVVDLAGSLRHARLGKIRFVTAPVVELPVGDPNWGRVRLTDEAGALWRRVADDRPLGDLGRGAISGSRPGGSKADAAANGLCA</sequence>
<protein>
    <submittedName>
        <fullName evidence="4">LCP family protein</fullName>
    </submittedName>
</protein>
<proteinExistence type="inferred from homology"/>
<reference evidence="4" key="1">
    <citation type="submission" date="2023-06" db="EMBL/GenBank/DDBJ databases">
        <title>Draft genome sequence of Nocardioides sp. SOB77.</title>
        <authorList>
            <person name="Zhang G."/>
        </authorList>
    </citation>
    <scope>NUCLEOTIDE SEQUENCE</scope>
    <source>
        <strain evidence="4">SOB77</strain>
    </source>
</reference>
<organism evidence="4 5">
    <name type="scientific">Nocardioides oceani</name>
    <dbReference type="NCBI Taxonomy" id="3058369"/>
    <lineage>
        <taxon>Bacteria</taxon>
        <taxon>Bacillati</taxon>
        <taxon>Actinomycetota</taxon>
        <taxon>Actinomycetes</taxon>
        <taxon>Propionibacteriales</taxon>
        <taxon>Nocardioidaceae</taxon>
        <taxon>Nocardioides</taxon>
    </lineage>
</organism>
<evidence type="ECO:0000256" key="1">
    <source>
        <dbReference type="ARBA" id="ARBA00006068"/>
    </source>
</evidence>
<dbReference type="EMBL" id="JAUHJQ010000002">
    <property type="protein sequence ID" value="MDN4172802.1"/>
    <property type="molecule type" value="Genomic_DNA"/>
</dbReference>
<evidence type="ECO:0000313" key="5">
    <source>
        <dbReference type="Proteomes" id="UP001168620"/>
    </source>
</evidence>
<dbReference type="Gene3D" id="3.40.630.190">
    <property type="entry name" value="LCP protein"/>
    <property type="match status" value="1"/>
</dbReference>
<evidence type="ECO:0000256" key="2">
    <source>
        <dbReference type="SAM" id="MobiDB-lite"/>
    </source>
</evidence>
<feature type="domain" description="Cell envelope-related transcriptional attenuator" evidence="3">
    <location>
        <begin position="90"/>
        <end position="243"/>
    </location>
</feature>
<evidence type="ECO:0000259" key="3">
    <source>
        <dbReference type="Pfam" id="PF03816"/>
    </source>
</evidence>
<feature type="region of interest" description="Disordered" evidence="2">
    <location>
        <begin position="335"/>
        <end position="358"/>
    </location>
</feature>
<dbReference type="NCBIfam" id="TIGR00350">
    <property type="entry name" value="lytR_cpsA_psr"/>
    <property type="match status" value="1"/>
</dbReference>
<evidence type="ECO:0000313" key="4">
    <source>
        <dbReference type="EMBL" id="MDN4172802.1"/>
    </source>
</evidence>
<dbReference type="InterPro" id="IPR050922">
    <property type="entry name" value="LytR/CpsA/Psr_CW_biosynth"/>
</dbReference>
<accession>A0ABT8FEF4</accession>
<dbReference type="PANTHER" id="PTHR33392:SF6">
    <property type="entry name" value="POLYISOPRENYL-TEICHOIC ACID--PEPTIDOGLYCAN TEICHOIC ACID TRANSFERASE TAGU"/>
    <property type="match status" value="1"/>
</dbReference>
<keyword evidence="5" id="KW-1185">Reference proteome</keyword>
<dbReference type="Pfam" id="PF03816">
    <property type="entry name" value="LytR_cpsA_psr"/>
    <property type="match status" value="1"/>
</dbReference>
<name>A0ABT8FEF4_9ACTN</name>
<gene>
    <name evidence="4" type="ORF">QWY28_07620</name>
</gene>
<comment type="similarity">
    <text evidence="1">Belongs to the LytR/CpsA/Psr (LCP) family.</text>
</comment>
<dbReference type="RefSeq" id="WP_300951717.1">
    <property type="nucleotide sequence ID" value="NZ_JAUHJQ010000002.1"/>
</dbReference>
<dbReference type="PANTHER" id="PTHR33392">
    <property type="entry name" value="POLYISOPRENYL-TEICHOIC ACID--PEPTIDOGLYCAN TEICHOIC ACID TRANSFERASE TAGU"/>
    <property type="match status" value="1"/>
</dbReference>
<comment type="caution">
    <text evidence="4">The sequence shown here is derived from an EMBL/GenBank/DDBJ whole genome shotgun (WGS) entry which is preliminary data.</text>
</comment>
<dbReference type="Proteomes" id="UP001168620">
    <property type="component" value="Unassembled WGS sequence"/>
</dbReference>